<feature type="compositionally biased region" description="Basic and acidic residues" evidence="4">
    <location>
        <begin position="273"/>
        <end position="287"/>
    </location>
</feature>
<evidence type="ECO:0000313" key="8">
    <source>
        <dbReference type="Proteomes" id="UP000799437"/>
    </source>
</evidence>
<reference evidence="7" key="1">
    <citation type="journal article" date="2020" name="Stud. Mycol.">
        <title>101 Dothideomycetes genomes: a test case for predicting lifestyles and emergence of pathogens.</title>
        <authorList>
            <person name="Haridas S."/>
            <person name="Albert R."/>
            <person name="Binder M."/>
            <person name="Bloem J."/>
            <person name="Labutti K."/>
            <person name="Salamov A."/>
            <person name="Andreopoulos B."/>
            <person name="Baker S."/>
            <person name="Barry K."/>
            <person name="Bills G."/>
            <person name="Bluhm B."/>
            <person name="Cannon C."/>
            <person name="Castanera R."/>
            <person name="Culley D."/>
            <person name="Daum C."/>
            <person name="Ezra D."/>
            <person name="Gonzalez J."/>
            <person name="Henrissat B."/>
            <person name="Kuo A."/>
            <person name="Liang C."/>
            <person name="Lipzen A."/>
            <person name="Lutzoni F."/>
            <person name="Magnuson J."/>
            <person name="Mondo S."/>
            <person name="Nolan M."/>
            <person name="Ohm R."/>
            <person name="Pangilinan J."/>
            <person name="Park H.-J."/>
            <person name="Ramirez L."/>
            <person name="Alfaro M."/>
            <person name="Sun H."/>
            <person name="Tritt A."/>
            <person name="Yoshinaga Y."/>
            <person name="Zwiers L.-H."/>
            <person name="Turgeon B."/>
            <person name="Goodwin S."/>
            <person name="Spatafora J."/>
            <person name="Crous P."/>
            <person name="Grigoriev I."/>
        </authorList>
    </citation>
    <scope>NUCLEOTIDE SEQUENCE</scope>
    <source>
        <strain evidence="7">CBS 121739</strain>
    </source>
</reference>
<dbReference type="InterPro" id="IPR039781">
    <property type="entry name" value="Rad21/Rec8-like"/>
</dbReference>
<feature type="region of interest" description="Disordered" evidence="4">
    <location>
        <begin position="402"/>
        <end position="443"/>
    </location>
</feature>
<dbReference type="CDD" id="cd21788">
    <property type="entry name" value="Rad21_Rec8_M_SpRad21p-like"/>
    <property type="match status" value="1"/>
</dbReference>
<dbReference type="Pfam" id="PF04824">
    <property type="entry name" value="Rad21_Rec8"/>
    <property type="match status" value="1"/>
</dbReference>
<evidence type="ECO:0000256" key="4">
    <source>
        <dbReference type="SAM" id="MobiDB-lite"/>
    </source>
</evidence>
<feature type="domain" description="Rad21/Rec8-like protein N-terminal" evidence="6">
    <location>
        <begin position="1"/>
        <end position="105"/>
    </location>
</feature>
<dbReference type="GO" id="GO:0030892">
    <property type="term" value="C:mitotic cohesin complex"/>
    <property type="evidence" value="ECO:0007669"/>
    <property type="project" value="TreeGrafter"/>
</dbReference>
<dbReference type="GO" id="GO:0005634">
    <property type="term" value="C:nucleus"/>
    <property type="evidence" value="ECO:0007669"/>
    <property type="project" value="UniProtKB-SubCell"/>
</dbReference>
<comment type="subcellular location">
    <subcellularLocation>
        <location evidence="1">Nucleus</location>
    </subcellularLocation>
</comment>
<dbReference type="AlphaFoldDB" id="A0A6A6VT19"/>
<keyword evidence="3" id="KW-0539">Nucleus</keyword>
<dbReference type="Pfam" id="PF04825">
    <property type="entry name" value="Rad21_Rec8_N"/>
    <property type="match status" value="1"/>
</dbReference>
<dbReference type="InterPro" id="IPR023093">
    <property type="entry name" value="ScpA-like_C"/>
</dbReference>
<dbReference type="RefSeq" id="XP_033596183.1">
    <property type="nucleotide sequence ID" value="XM_033748549.1"/>
</dbReference>
<evidence type="ECO:0000313" key="7">
    <source>
        <dbReference type="EMBL" id="KAF2753732.1"/>
    </source>
</evidence>
<dbReference type="GO" id="GO:0003682">
    <property type="term" value="F:chromatin binding"/>
    <property type="evidence" value="ECO:0007669"/>
    <property type="project" value="TreeGrafter"/>
</dbReference>
<dbReference type="GeneID" id="54489603"/>
<dbReference type="Proteomes" id="UP000799437">
    <property type="component" value="Unassembled WGS sequence"/>
</dbReference>
<evidence type="ECO:0000256" key="2">
    <source>
        <dbReference type="ARBA" id="ARBA00009870"/>
    </source>
</evidence>
<accession>A0A6A6VT19</accession>
<evidence type="ECO:0008006" key="9">
    <source>
        <dbReference type="Google" id="ProtNLM"/>
    </source>
</evidence>
<dbReference type="GO" id="GO:1990414">
    <property type="term" value="P:replication-born double-strand break repair via sister chromatid exchange"/>
    <property type="evidence" value="ECO:0007669"/>
    <property type="project" value="TreeGrafter"/>
</dbReference>
<dbReference type="InterPro" id="IPR006910">
    <property type="entry name" value="Rad21_Rec8_N"/>
</dbReference>
<dbReference type="SUPFAM" id="SSF46785">
    <property type="entry name" value="Winged helix' DNA-binding domain"/>
    <property type="match status" value="1"/>
</dbReference>
<protein>
    <recommendedName>
        <fullName evidence="9">Double-strand-break repair protein rad21</fullName>
    </recommendedName>
</protein>
<evidence type="ECO:0000256" key="3">
    <source>
        <dbReference type="ARBA" id="ARBA00023242"/>
    </source>
</evidence>
<evidence type="ECO:0000256" key="1">
    <source>
        <dbReference type="ARBA" id="ARBA00004123"/>
    </source>
</evidence>
<dbReference type="PANTHER" id="PTHR12585">
    <property type="entry name" value="SCC1 / RAD21 FAMILY MEMBER"/>
    <property type="match status" value="1"/>
</dbReference>
<feature type="region of interest" description="Disordered" evidence="4">
    <location>
        <begin position="247"/>
        <end position="311"/>
    </location>
</feature>
<name>A0A6A6VT19_9PEZI</name>
<dbReference type="OrthoDB" id="10071381at2759"/>
<dbReference type="PANTHER" id="PTHR12585:SF69">
    <property type="entry name" value="FI11703P"/>
    <property type="match status" value="1"/>
</dbReference>
<evidence type="ECO:0000259" key="6">
    <source>
        <dbReference type="Pfam" id="PF04825"/>
    </source>
</evidence>
<dbReference type="GO" id="GO:0007064">
    <property type="term" value="P:mitotic sister chromatid cohesion"/>
    <property type="evidence" value="ECO:0007669"/>
    <property type="project" value="TreeGrafter"/>
</dbReference>
<dbReference type="FunFam" id="1.10.10.580:FF:000004">
    <property type="entry name" value="Double-strand-break repair protein rad21"/>
    <property type="match status" value="1"/>
</dbReference>
<evidence type="ECO:0000259" key="5">
    <source>
        <dbReference type="Pfam" id="PF04824"/>
    </source>
</evidence>
<dbReference type="InterPro" id="IPR006909">
    <property type="entry name" value="Rad21/Rec8_C_eu"/>
</dbReference>
<proteinExistence type="inferred from homology"/>
<feature type="compositionally biased region" description="Acidic residues" evidence="4">
    <location>
        <begin position="411"/>
        <end position="432"/>
    </location>
</feature>
<gene>
    <name evidence="7" type="ORF">EJ05DRAFT_514674</name>
</gene>
<organism evidence="7 8">
    <name type="scientific">Pseudovirgaria hyperparasitica</name>
    <dbReference type="NCBI Taxonomy" id="470096"/>
    <lineage>
        <taxon>Eukaryota</taxon>
        <taxon>Fungi</taxon>
        <taxon>Dikarya</taxon>
        <taxon>Ascomycota</taxon>
        <taxon>Pezizomycotina</taxon>
        <taxon>Dothideomycetes</taxon>
        <taxon>Dothideomycetes incertae sedis</taxon>
        <taxon>Acrospermales</taxon>
        <taxon>Acrospermaceae</taxon>
        <taxon>Pseudovirgaria</taxon>
    </lineage>
</organism>
<keyword evidence="8" id="KW-1185">Reference proteome</keyword>
<sequence length="602" mass="66626">MFYSEDLLSRTGPLAKVWLASNIERKLTKSNVLQMDIGKDVNFILQTDTNPMALRLTGQLLLGVVRIYSRKARYLYDDCNEAIVKINMAFKPGNVDLALNQSATANAAALTLEDKITINDLFAPIPDPDMLLSTQPTLDFGVDNTIMTFDDSQLPPGTIERARRDGGMLLDDDDDDLGIDMTDGDMSIEKGRDAPPVRSAEEEFGGASKLLDDADDLNINFDDPFEQQDPVPDVSANLGDIDMPDVFDAGQLNDEGTGRARESLSPLSSINSEVERELEEHAQEDHQNQTTTFEPSAEEEEEEEEETIIVPQQAKKRKLLHPDTDTELRASYIKAMQDDRSKILKAPQYLPRDPLLLALMNMQKNGQFVSSILGEGRSLGWAPELRGILSLEVVRRSGDLKRKRDSGIADVDPEEAEEVPQIELEEEEDDLEAPPRPLDIGDESVLARDPSIHEIPAQDDLAIPETEEYTALPDNFDETAMPLIHPADSGPVSLATKHAVHMLREQFGEEAQTSASARQKNSVLFQNMVPEKTTTRADATKMFFECLVLATKDAVKIEQKSNNLGGPLRIRAKRGLWGAWAETQAGGEIATQQEAQAVSMES</sequence>
<feature type="compositionally biased region" description="Acidic residues" evidence="4">
    <location>
        <begin position="296"/>
        <end position="307"/>
    </location>
</feature>
<comment type="similarity">
    <text evidence="2">Belongs to the rad21 family.</text>
</comment>
<dbReference type="InterPro" id="IPR036390">
    <property type="entry name" value="WH_DNA-bd_sf"/>
</dbReference>
<feature type="domain" description="Rad21/Rec8-like protein C-terminal eukaryotic" evidence="5">
    <location>
        <begin position="523"/>
        <end position="560"/>
    </location>
</feature>
<dbReference type="Gene3D" id="1.10.10.580">
    <property type="entry name" value="Structural maintenance of chromosome 1. Chain E"/>
    <property type="match status" value="1"/>
</dbReference>
<dbReference type="EMBL" id="ML996583">
    <property type="protein sequence ID" value="KAF2753732.1"/>
    <property type="molecule type" value="Genomic_DNA"/>
</dbReference>